<protein>
    <submittedName>
        <fullName evidence="1">Uncharacterized protein</fullName>
    </submittedName>
</protein>
<sequence length="192" mass="20976">MGMMDLWSQIRCISNRLRGVGVGVDGGWCSSCSSGSSWDVDANGRWKGARDGRVSGGRGPGADAGCGWRALAGRRSPRISAGLRLCRNKDLDKLSSLLLLLLLLLRALNRLRSILRSRLQSCVNRQRAHTTEFANWDPGEGERQRQRQKGIIIPLGALRGLTRGYSVSFCPIILAFVPPCLPESASLTFQLV</sequence>
<proteinExistence type="predicted"/>
<accession>A0A0D1ZG99</accession>
<evidence type="ECO:0000313" key="1">
    <source>
        <dbReference type="EMBL" id="KIW26896.1"/>
    </source>
</evidence>
<gene>
    <name evidence="1" type="ORF">PV07_06689</name>
</gene>
<dbReference type="AlphaFoldDB" id="A0A0D1ZG99"/>
<dbReference type="Proteomes" id="UP000054466">
    <property type="component" value="Unassembled WGS sequence"/>
</dbReference>
<organism evidence="1 2">
    <name type="scientific">Cladophialophora immunda</name>
    <dbReference type="NCBI Taxonomy" id="569365"/>
    <lineage>
        <taxon>Eukaryota</taxon>
        <taxon>Fungi</taxon>
        <taxon>Dikarya</taxon>
        <taxon>Ascomycota</taxon>
        <taxon>Pezizomycotina</taxon>
        <taxon>Eurotiomycetes</taxon>
        <taxon>Chaetothyriomycetidae</taxon>
        <taxon>Chaetothyriales</taxon>
        <taxon>Herpotrichiellaceae</taxon>
        <taxon>Cladophialophora</taxon>
    </lineage>
</organism>
<name>A0A0D1ZG99_9EURO</name>
<keyword evidence="2" id="KW-1185">Reference proteome</keyword>
<evidence type="ECO:0000313" key="2">
    <source>
        <dbReference type="Proteomes" id="UP000054466"/>
    </source>
</evidence>
<dbReference type="VEuPathDB" id="FungiDB:PV07_06689"/>
<reference evidence="1 2" key="1">
    <citation type="submission" date="2015-01" db="EMBL/GenBank/DDBJ databases">
        <title>The Genome Sequence of Cladophialophora immunda CBS83496.</title>
        <authorList>
            <consortium name="The Broad Institute Genomics Platform"/>
            <person name="Cuomo C."/>
            <person name="de Hoog S."/>
            <person name="Gorbushina A."/>
            <person name="Stielow B."/>
            <person name="Teixiera M."/>
            <person name="Abouelleil A."/>
            <person name="Chapman S.B."/>
            <person name="Priest M."/>
            <person name="Young S.K."/>
            <person name="Wortman J."/>
            <person name="Nusbaum C."/>
            <person name="Birren B."/>
        </authorList>
    </citation>
    <scope>NUCLEOTIDE SEQUENCE [LARGE SCALE GENOMIC DNA]</scope>
    <source>
        <strain evidence="1 2">CBS 83496</strain>
    </source>
</reference>
<dbReference type="EMBL" id="KN847043">
    <property type="protein sequence ID" value="KIW26896.1"/>
    <property type="molecule type" value="Genomic_DNA"/>
</dbReference>
<dbReference type="GeneID" id="27345883"/>
<dbReference type="HOGENOM" id="CLU_1467997_0_0_1"/>
<dbReference type="RefSeq" id="XP_016247112.1">
    <property type="nucleotide sequence ID" value="XM_016393693.1"/>
</dbReference>